<accession>A0A2P6N7S1</accession>
<reference evidence="3 4" key="1">
    <citation type="journal article" date="2018" name="Genome Biol. Evol.">
        <title>Multiple Roots of Fruiting Body Formation in Amoebozoa.</title>
        <authorList>
            <person name="Hillmann F."/>
            <person name="Forbes G."/>
            <person name="Novohradska S."/>
            <person name="Ferling I."/>
            <person name="Riege K."/>
            <person name="Groth M."/>
            <person name="Westermann M."/>
            <person name="Marz M."/>
            <person name="Spaller T."/>
            <person name="Winckler T."/>
            <person name="Schaap P."/>
            <person name="Glockner G."/>
        </authorList>
    </citation>
    <scope>NUCLEOTIDE SEQUENCE [LARGE SCALE GENOMIC DNA]</scope>
    <source>
        <strain evidence="3 4">Jena</strain>
    </source>
</reference>
<feature type="compositionally biased region" description="Basic and acidic residues" evidence="1">
    <location>
        <begin position="171"/>
        <end position="189"/>
    </location>
</feature>
<name>A0A2P6N7S1_9EUKA</name>
<dbReference type="EMBL" id="MDYQ01000164">
    <property type="protein sequence ID" value="PRP79991.1"/>
    <property type="molecule type" value="Genomic_DNA"/>
</dbReference>
<keyword evidence="2" id="KW-0472">Membrane</keyword>
<dbReference type="Proteomes" id="UP000241769">
    <property type="component" value="Unassembled WGS sequence"/>
</dbReference>
<evidence type="ECO:0000256" key="1">
    <source>
        <dbReference type="SAM" id="MobiDB-lite"/>
    </source>
</evidence>
<sequence length="426" mass="50690">MQATLPDTPEKDHEQKKWDVNQIREVVLRFTDEEQMVSFFNLDLILANLNACDVPENRKKLKYTIEESVEIILETKEQQSHSTYSLRPSSPAVPFQVPSPSIRRNYYNSFEESHREDEEFARNLREQRDIAMEQSEEALREAEAEVKELRRKLKKSNEENELLKQVAEDLESTKSELKASESEKKDLHRQISQLKKELRAAETEREDPERDIATAALEQQNVKYREEVNRLKEQSRTDAEEYEEMKRTNEELTKKTAEKDKMIDKYKMRSVNYEEKIQIKQFNILKLQNELDQMRERSVTLAGAEDLVSEIKHTEDARHEDTKESFAAMKDLLEKRTALEERLVVEQDRKKERVSRMRMLQAKMADKRSELLESPEMRIVTVKEETMLYHLYEHRWLLLVVFTALLLLVQMFTEPDYNRPMAKWTL</sequence>
<feature type="transmembrane region" description="Helical" evidence="2">
    <location>
        <begin position="396"/>
        <end position="413"/>
    </location>
</feature>
<evidence type="ECO:0000256" key="2">
    <source>
        <dbReference type="SAM" id="Phobius"/>
    </source>
</evidence>
<evidence type="ECO:0000313" key="4">
    <source>
        <dbReference type="Proteomes" id="UP000241769"/>
    </source>
</evidence>
<protein>
    <submittedName>
        <fullName evidence="3">Uncharacterized protein</fullName>
    </submittedName>
</protein>
<keyword evidence="2" id="KW-1133">Transmembrane helix</keyword>
<comment type="caution">
    <text evidence="3">The sequence shown here is derived from an EMBL/GenBank/DDBJ whole genome shotgun (WGS) entry which is preliminary data.</text>
</comment>
<feature type="region of interest" description="Disordered" evidence="1">
    <location>
        <begin position="167"/>
        <end position="189"/>
    </location>
</feature>
<keyword evidence="2" id="KW-0812">Transmembrane</keyword>
<proteinExistence type="predicted"/>
<dbReference type="AlphaFoldDB" id="A0A2P6N7S1"/>
<keyword evidence="4" id="KW-1185">Reference proteome</keyword>
<evidence type="ECO:0000313" key="3">
    <source>
        <dbReference type="EMBL" id="PRP79991.1"/>
    </source>
</evidence>
<gene>
    <name evidence="3" type="ORF">PROFUN_12278</name>
</gene>
<dbReference type="InParanoid" id="A0A2P6N7S1"/>
<organism evidence="3 4">
    <name type="scientific">Planoprotostelium fungivorum</name>
    <dbReference type="NCBI Taxonomy" id="1890364"/>
    <lineage>
        <taxon>Eukaryota</taxon>
        <taxon>Amoebozoa</taxon>
        <taxon>Evosea</taxon>
        <taxon>Variosea</taxon>
        <taxon>Cavosteliida</taxon>
        <taxon>Cavosteliaceae</taxon>
        <taxon>Planoprotostelium</taxon>
    </lineage>
</organism>